<dbReference type="PANTHER" id="PTHR11814">
    <property type="entry name" value="SULFATE TRANSPORTER"/>
    <property type="match status" value="1"/>
</dbReference>
<feature type="transmembrane region" description="Helical" evidence="6">
    <location>
        <begin position="142"/>
        <end position="160"/>
    </location>
</feature>
<evidence type="ECO:0000313" key="8">
    <source>
        <dbReference type="EMBL" id="QYZ69859.1"/>
    </source>
</evidence>
<evidence type="ECO:0000256" key="4">
    <source>
        <dbReference type="ARBA" id="ARBA00023136"/>
    </source>
</evidence>
<dbReference type="PROSITE" id="PS50801">
    <property type="entry name" value="STAS"/>
    <property type="match status" value="1"/>
</dbReference>
<feature type="transmembrane region" description="Helical" evidence="6">
    <location>
        <begin position="186"/>
        <end position="204"/>
    </location>
</feature>
<feature type="transmembrane region" description="Helical" evidence="6">
    <location>
        <begin position="357"/>
        <end position="374"/>
    </location>
</feature>
<dbReference type="GO" id="GO:0055085">
    <property type="term" value="P:transmembrane transport"/>
    <property type="evidence" value="ECO:0007669"/>
    <property type="project" value="InterPro"/>
</dbReference>
<feature type="transmembrane region" description="Helical" evidence="6">
    <location>
        <begin position="394"/>
        <end position="422"/>
    </location>
</feature>
<dbReference type="InterPro" id="IPR011547">
    <property type="entry name" value="SLC26A/SulP_dom"/>
</dbReference>
<evidence type="ECO:0000313" key="9">
    <source>
        <dbReference type="Proteomes" id="UP000826300"/>
    </source>
</evidence>
<dbReference type="Pfam" id="PF00916">
    <property type="entry name" value="Sulfate_transp"/>
    <property type="match status" value="1"/>
</dbReference>
<feature type="domain" description="STAS" evidence="7">
    <location>
        <begin position="446"/>
        <end position="561"/>
    </location>
</feature>
<keyword evidence="4 6" id="KW-0472">Membrane</keyword>
<evidence type="ECO:0000256" key="5">
    <source>
        <dbReference type="SAM" id="MobiDB-lite"/>
    </source>
</evidence>
<dbReference type="Proteomes" id="UP000826300">
    <property type="component" value="Chromosome"/>
</dbReference>
<keyword evidence="9" id="KW-1185">Reference proteome</keyword>
<sequence length="584" mass="60519">MSSGWGAGSGRRLFSSLRGYRPALLPSDLLAGLAIAAVGLPSAIAYPSIAGLPPETGLYASIAPLIAYAAFGPSRRLIVGPDAATMTVLAAVLAQITAGMPAGQAADPAALASAVAIGVGLTCLAARFLGLGVIASFLSRPILTGFFAGISLSIIVGQIGRFTGLKIQSEGLIQPVVELLRRLPEVHIPSVLLGLAMLAVIAVLKRMNSVIPGPVAVIVLATGLSALLGFSELGIRVVEDVPTSLPALALPDISGVPLDLVVSGAISTFLVSFGAGIITARSFAQMDGQTTDPDRELEGFSAANIAAGFFGAFPVTASDSRTAVNFSVGGRTQVASIAAALALVLVILFLSDALRILPVPALGAILVAAAAGLIDLPALHRLWQVSRTEFGLAIAALWAPIALGVLQGVGVVVGITLLHVLWKMMHPRDALLGLRPGRDGFYKLHRTPDARPVPGLSLCLLEGSLLFFNADTVRARMAEIAMDLPAGTRWFVLDATAITQIDTTAATALDQIAQDFTALGIRFGLAELNAEVRDLLQRAGVLDRIGRDMLFEDLGDVLRAFQRLDPATPPPSPVPPQPDPRLPA</sequence>
<evidence type="ECO:0000259" key="7">
    <source>
        <dbReference type="PROSITE" id="PS50801"/>
    </source>
</evidence>
<feature type="region of interest" description="Disordered" evidence="5">
    <location>
        <begin position="564"/>
        <end position="584"/>
    </location>
</feature>
<dbReference type="InterPro" id="IPR036513">
    <property type="entry name" value="STAS_dom_sf"/>
</dbReference>
<dbReference type="KEGG" id="nsm:JO391_19565"/>
<evidence type="ECO:0000256" key="3">
    <source>
        <dbReference type="ARBA" id="ARBA00022989"/>
    </source>
</evidence>
<keyword evidence="2 6" id="KW-0812">Transmembrane</keyword>
<dbReference type="Gene3D" id="3.30.750.24">
    <property type="entry name" value="STAS domain"/>
    <property type="match status" value="1"/>
</dbReference>
<dbReference type="RefSeq" id="WP_220662075.1">
    <property type="nucleotide sequence ID" value="NZ_CP069370.1"/>
</dbReference>
<protein>
    <submittedName>
        <fullName evidence="8">SulP family inorganic anion transporter</fullName>
    </submittedName>
</protein>
<dbReference type="GO" id="GO:0016020">
    <property type="term" value="C:membrane"/>
    <property type="evidence" value="ECO:0007669"/>
    <property type="project" value="UniProtKB-SubCell"/>
</dbReference>
<feature type="transmembrane region" description="Helical" evidence="6">
    <location>
        <begin position="258"/>
        <end position="278"/>
    </location>
</feature>
<feature type="transmembrane region" description="Helical" evidence="6">
    <location>
        <begin position="299"/>
        <end position="317"/>
    </location>
</feature>
<feature type="transmembrane region" description="Helical" evidence="6">
    <location>
        <begin position="83"/>
        <end position="103"/>
    </location>
</feature>
<dbReference type="EMBL" id="CP069370">
    <property type="protein sequence ID" value="QYZ69859.1"/>
    <property type="molecule type" value="Genomic_DNA"/>
</dbReference>
<organism evidence="8 9">
    <name type="scientific">Neotabrizicola shimadae</name>
    <dbReference type="NCBI Taxonomy" id="2807096"/>
    <lineage>
        <taxon>Bacteria</taxon>
        <taxon>Pseudomonadati</taxon>
        <taxon>Pseudomonadota</taxon>
        <taxon>Alphaproteobacteria</taxon>
        <taxon>Rhodobacterales</taxon>
        <taxon>Paracoccaceae</taxon>
        <taxon>Neotabrizicola</taxon>
    </lineage>
</organism>
<evidence type="ECO:0000256" key="2">
    <source>
        <dbReference type="ARBA" id="ARBA00022692"/>
    </source>
</evidence>
<dbReference type="Pfam" id="PF01740">
    <property type="entry name" value="STAS"/>
    <property type="match status" value="1"/>
</dbReference>
<keyword evidence="3 6" id="KW-1133">Transmembrane helix</keyword>
<feature type="transmembrane region" description="Helical" evidence="6">
    <location>
        <begin position="332"/>
        <end position="350"/>
    </location>
</feature>
<feature type="compositionally biased region" description="Pro residues" evidence="5">
    <location>
        <begin position="567"/>
        <end position="584"/>
    </location>
</feature>
<comment type="subcellular location">
    <subcellularLocation>
        <location evidence="1">Membrane</location>
        <topology evidence="1">Multi-pass membrane protein</topology>
    </subcellularLocation>
</comment>
<reference evidence="8" key="1">
    <citation type="submission" date="2021-02" db="EMBL/GenBank/DDBJ databases">
        <title>Rhodobacter shimadae sp. nov., an aerobic anoxygenic phototrophic bacterium isolated from a hot spring.</title>
        <authorList>
            <person name="Muramatsu S."/>
            <person name="Haruta S."/>
            <person name="Hirose S."/>
            <person name="Hanada S."/>
        </authorList>
    </citation>
    <scope>NUCLEOTIDE SEQUENCE</scope>
    <source>
        <strain evidence="8">N10</strain>
    </source>
</reference>
<proteinExistence type="predicted"/>
<name>A0A8G0ZSX0_9RHOB</name>
<dbReference type="SUPFAM" id="SSF52091">
    <property type="entry name" value="SpoIIaa-like"/>
    <property type="match status" value="1"/>
</dbReference>
<accession>A0A8G0ZSX0</accession>
<dbReference type="InterPro" id="IPR001902">
    <property type="entry name" value="SLC26A/SulP_fam"/>
</dbReference>
<evidence type="ECO:0000256" key="6">
    <source>
        <dbReference type="SAM" id="Phobius"/>
    </source>
</evidence>
<dbReference type="InterPro" id="IPR002645">
    <property type="entry name" value="STAS_dom"/>
</dbReference>
<dbReference type="AlphaFoldDB" id="A0A8G0ZSX0"/>
<feature type="transmembrane region" description="Helical" evidence="6">
    <location>
        <begin position="109"/>
        <end position="130"/>
    </location>
</feature>
<feature type="transmembrane region" description="Helical" evidence="6">
    <location>
        <begin position="216"/>
        <end position="238"/>
    </location>
</feature>
<gene>
    <name evidence="8" type="ORF">JO391_19565</name>
</gene>
<evidence type="ECO:0000256" key="1">
    <source>
        <dbReference type="ARBA" id="ARBA00004141"/>
    </source>
</evidence>
<dbReference type="CDD" id="cd07042">
    <property type="entry name" value="STAS_SulP_like_sulfate_transporter"/>
    <property type="match status" value="1"/>
</dbReference>